<comment type="caution">
    <text evidence="3">The sequence shown here is derived from an EMBL/GenBank/DDBJ whole genome shotgun (WGS) entry which is preliminary data.</text>
</comment>
<organism evidence="3 4">
    <name type="scientific">Ideonella lacteola</name>
    <dbReference type="NCBI Taxonomy" id="2984193"/>
    <lineage>
        <taxon>Bacteria</taxon>
        <taxon>Pseudomonadati</taxon>
        <taxon>Pseudomonadota</taxon>
        <taxon>Betaproteobacteria</taxon>
        <taxon>Burkholderiales</taxon>
        <taxon>Sphaerotilaceae</taxon>
        <taxon>Ideonella</taxon>
    </lineage>
</organism>
<protein>
    <submittedName>
        <fullName evidence="3">DNA polymerase Y family protein</fullName>
    </submittedName>
</protein>
<dbReference type="InterPro" id="IPR043502">
    <property type="entry name" value="DNA/RNA_pol_sf"/>
</dbReference>
<dbReference type="InterPro" id="IPR050356">
    <property type="entry name" value="SulA_CellDiv_inhibitor"/>
</dbReference>
<dbReference type="CDD" id="cd03468">
    <property type="entry name" value="PolY_like"/>
    <property type="match status" value="1"/>
</dbReference>
<evidence type="ECO:0000313" key="4">
    <source>
        <dbReference type="Proteomes" id="UP001371218"/>
    </source>
</evidence>
<dbReference type="SUPFAM" id="SSF56672">
    <property type="entry name" value="DNA/RNA polymerases"/>
    <property type="match status" value="1"/>
</dbReference>
<dbReference type="EMBL" id="JBBUTG010000005">
    <property type="protein sequence ID" value="MEK8031442.1"/>
    <property type="molecule type" value="Genomic_DNA"/>
</dbReference>
<name>A0ABU9BRE0_9BURK</name>
<dbReference type="PANTHER" id="PTHR35369:SF2">
    <property type="entry name" value="BLR3025 PROTEIN"/>
    <property type="match status" value="1"/>
</dbReference>
<feature type="domain" description="UmuC" evidence="2">
    <location>
        <begin position="26"/>
        <end position="126"/>
    </location>
</feature>
<dbReference type="InterPro" id="IPR001126">
    <property type="entry name" value="UmuC"/>
</dbReference>
<dbReference type="RefSeq" id="WP_341425820.1">
    <property type="nucleotide sequence ID" value="NZ_JBBUTG010000005.1"/>
</dbReference>
<evidence type="ECO:0000313" key="3">
    <source>
        <dbReference type="EMBL" id="MEK8031442.1"/>
    </source>
</evidence>
<sequence>MLWVGFHFPSLSLEAFSALLGHERAGEPIALQAQHRIAAVNAAAAEGGVKAGMKRATALALVPELILGTADPLRDAEALQAAAHALLAFSPTVVPAPPHGLLIEVQASLRCFGGLARLWQRLAEALAPLGHRWQRASAPTALGALLLAREAHQADPPAALTRSPLCLAEPAWDDLHQRLWRLPAAALATDASALAQFEAMGLRTLGDLRRQPRAGLARRFGPELLTMLDRAWGLVPDPLEPIAPPLRFLSHADLWARADHTEALLAGAQVLLARLLAWAQARHARVQSFVLLLHHESRLRANSQGEAGAHVSRLEIMLAEPTGDAQHLHAVLRERLAREPLAAPVLSLSLACDAPVLGPPPNGELFPSQAGQREGLLRLVERLQARLGPEAVQRLAVQADHRPERANARQSFTAPDKTASFTFATPGATPNATLSALPARLTRPAWLLAQPQPLMERQARPCLAGQPLHLLAGPERIETGWWDGDLVCRDYFIAQPADGPLLWIYRVRPAPPQGEPGWFLHGRFG</sequence>
<proteinExistence type="predicted"/>
<dbReference type="Pfam" id="PF00817">
    <property type="entry name" value="IMS"/>
    <property type="match status" value="1"/>
</dbReference>
<keyword evidence="1" id="KW-0227">DNA damage</keyword>
<dbReference type="Gene3D" id="3.40.1170.60">
    <property type="match status" value="1"/>
</dbReference>
<keyword evidence="4" id="KW-1185">Reference proteome</keyword>
<evidence type="ECO:0000259" key="2">
    <source>
        <dbReference type="Pfam" id="PF00817"/>
    </source>
</evidence>
<gene>
    <name evidence="3" type="ORF">AACH06_11490</name>
</gene>
<evidence type="ECO:0000256" key="1">
    <source>
        <dbReference type="ARBA" id="ARBA00022763"/>
    </source>
</evidence>
<dbReference type="PANTHER" id="PTHR35369">
    <property type="entry name" value="BLR3025 PROTEIN-RELATED"/>
    <property type="match status" value="1"/>
</dbReference>
<accession>A0ABU9BRE0</accession>
<reference evidence="3 4" key="1">
    <citation type="submission" date="2024-04" db="EMBL/GenBank/DDBJ databases">
        <title>Novel species of the genus Ideonella isolated from streams.</title>
        <authorList>
            <person name="Lu H."/>
        </authorList>
    </citation>
    <scope>NUCLEOTIDE SEQUENCE [LARGE SCALE GENOMIC DNA]</scope>
    <source>
        <strain evidence="3 4">DXS29W</strain>
    </source>
</reference>
<dbReference type="Proteomes" id="UP001371218">
    <property type="component" value="Unassembled WGS sequence"/>
</dbReference>